<sequence>MATVHDEITPRLSRFVLSQPVFFVGTAPLAGDGHVNVSPKGMGGTFVVLDPHRVAYLDYTGSGAEAAAHLQENGRIVVMFCAFEGAPNIVRFHGRGRYVLARTPEFDELRPLFAKERESGQRGIVVVEVDRVSDSCGYSVPFMDFVGDRDLLDRAHDRRDPEYFDAYWHKKNATSIDGLPGVDISPVP</sequence>
<evidence type="ECO:0000313" key="2">
    <source>
        <dbReference type="EMBL" id="KZM36752.1"/>
    </source>
</evidence>
<proteinExistence type="predicted"/>
<evidence type="ECO:0000259" key="1">
    <source>
        <dbReference type="Pfam" id="PF01243"/>
    </source>
</evidence>
<protein>
    <submittedName>
        <fullName evidence="2">Pyridoxamine 5'-phosphate oxidase</fullName>
    </submittedName>
</protein>
<dbReference type="InterPro" id="IPR012349">
    <property type="entry name" value="Split_barrel_FMN-bd"/>
</dbReference>
<dbReference type="AlphaFoldDB" id="A0A163STI6"/>
<comment type="caution">
    <text evidence="2">The sequence shown here is derived from an EMBL/GenBank/DDBJ whole genome shotgun (WGS) entry which is preliminary data.</text>
</comment>
<dbReference type="RefSeq" id="WP_068707022.1">
    <property type="nucleotide sequence ID" value="NZ_LRIE01000042.1"/>
</dbReference>
<dbReference type="Pfam" id="PF01243">
    <property type="entry name" value="PNPOx_N"/>
    <property type="match status" value="1"/>
</dbReference>
<dbReference type="SUPFAM" id="SSF50475">
    <property type="entry name" value="FMN-binding split barrel"/>
    <property type="match status" value="1"/>
</dbReference>
<dbReference type="Gene3D" id="2.30.110.10">
    <property type="entry name" value="Electron Transport, Fmn-binding Protein, Chain A"/>
    <property type="match status" value="1"/>
</dbReference>
<dbReference type="OrthoDB" id="115989at2"/>
<dbReference type="STRING" id="43678.OJAG_05200"/>
<gene>
    <name evidence="2" type="ORF">OJAG_05200</name>
</gene>
<organism evidence="2 3">
    <name type="scientific">Oerskovia enterophila</name>
    <dbReference type="NCBI Taxonomy" id="43678"/>
    <lineage>
        <taxon>Bacteria</taxon>
        <taxon>Bacillati</taxon>
        <taxon>Actinomycetota</taxon>
        <taxon>Actinomycetes</taxon>
        <taxon>Micrococcales</taxon>
        <taxon>Cellulomonadaceae</taxon>
        <taxon>Oerskovia</taxon>
    </lineage>
</organism>
<dbReference type="PATRIC" id="fig|43678.3.peg.555"/>
<dbReference type="InterPro" id="IPR011576">
    <property type="entry name" value="Pyridox_Oxase_N"/>
</dbReference>
<accession>A0A163STI6</accession>
<feature type="domain" description="Pyridoxamine 5'-phosphate oxidase N-terminal" evidence="1">
    <location>
        <begin position="9"/>
        <end position="135"/>
    </location>
</feature>
<evidence type="ECO:0000313" key="3">
    <source>
        <dbReference type="Proteomes" id="UP000076447"/>
    </source>
</evidence>
<dbReference type="Proteomes" id="UP000076447">
    <property type="component" value="Unassembled WGS sequence"/>
</dbReference>
<dbReference type="PANTHER" id="PTHR39336:SF1">
    <property type="entry name" value="PYRIDOXAMINE PHOSPHATE OXIDASE FAMILY PROTEIN (AFU_ORTHOLOGUE AFUA_6G11440)"/>
    <property type="match status" value="1"/>
</dbReference>
<name>A0A163STI6_9CELL</name>
<dbReference type="EMBL" id="LRIE01000042">
    <property type="protein sequence ID" value="KZM36752.1"/>
    <property type="molecule type" value="Genomic_DNA"/>
</dbReference>
<reference evidence="2 3" key="1">
    <citation type="submission" date="2016-01" db="EMBL/GenBank/DDBJ databases">
        <title>Genome sequence of Oerskovia enterophila VJag, an agar and cellulose degrading bacterium.</title>
        <authorList>
            <person name="Poehlein A."/>
            <person name="Jag V."/>
            <person name="Bengelsdorf F."/>
            <person name="Duerre P."/>
            <person name="Daniel R."/>
        </authorList>
    </citation>
    <scope>NUCLEOTIDE SEQUENCE [LARGE SCALE GENOMIC DNA]</scope>
    <source>
        <strain evidence="2 3">VJag</strain>
    </source>
</reference>
<dbReference type="PANTHER" id="PTHR39336">
    <property type="entry name" value="PYRIDOXAMINE PHOSPHATE OXIDASE FAMILY PROTEIN (AFU_ORTHOLOGUE AFUA_6G11440)"/>
    <property type="match status" value="1"/>
</dbReference>